<dbReference type="GO" id="GO:0016787">
    <property type="term" value="F:hydrolase activity"/>
    <property type="evidence" value="ECO:0007669"/>
    <property type="project" value="UniProtKB-KW"/>
</dbReference>
<name>A0A7X1ZAZ6_9LACT</name>
<accession>A0A7X1ZAZ6</accession>
<dbReference type="Gene3D" id="3.90.79.10">
    <property type="entry name" value="Nucleoside Triphosphate Pyrophosphohydrolase"/>
    <property type="match status" value="1"/>
</dbReference>
<dbReference type="RefSeq" id="WP_153496699.1">
    <property type="nucleotide sequence ID" value="NZ_CAXYUY010000002.1"/>
</dbReference>
<dbReference type="InterPro" id="IPR000086">
    <property type="entry name" value="NUDIX_hydrolase_dom"/>
</dbReference>
<dbReference type="CDD" id="cd04677">
    <property type="entry name" value="NUDIX_Hydrolase"/>
    <property type="match status" value="1"/>
</dbReference>
<evidence type="ECO:0000259" key="3">
    <source>
        <dbReference type="PROSITE" id="PS51462"/>
    </source>
</evidence>
<dbReference type="Proteomes" id="UP000439550">
    <property type="component" value="Unassembled WGS sequence"/>
</dbReference>
<dbReference type="InterPro" id="IPR020084">
    <property type="entry name" value="NUDIX_hydrolase_CS"/>
</dbReference>
<dbReference type="OrthoDB" id="9787476at2"/>
<dbReference type="PROSITE" id="PS51462">
    <property type="entry name" value="NUDIX"/>
    <property type="match status" value="1"/>
</dbReference>
<reference evidence="4 5" key="1">
    <citation type="submission" date="2019-10" db="EMBL/GenBank/DDBJ databases">
        <authorList>
            <person name="Dong K."/>
        </authorList>
    </citation>
    <scope>NUCLEOTIDE SEQUENCE [LARGE SCALE GENOMIC DNA]</scope>
    <source>
        <strain evidence="4 5">DSM 28960</strain>
    </source>
</reference>
<sequence>MSYIEEIRQKIGHERLIYLGAGVIVYQKGKILLQKRKDNGAWALHAGGVEWGEQLCETARRELFEETGLVAQNMEFFGLYSGDDRVMTYPNGDQIYMPNAFYLCTAFSKTLVPQKEEVLDLKWFSTDDLPQKIHLPNRRVIKDFLEFIEKKELK</sequence>
<dbReference type="PANTHER" id="PTHR43046">
    <property type="entry name" value="GDP-MANNOSE MANNOSYL HYDROLASE"/>
    <property type="match status" value="1"/>
</dbReference>
<keyword evidence="5" id="KW-1185">Reference proteome</keyword>
<comment type="cofactor">
    <cofactor evidence="1">
        <name>Mg(2+)</name>
        <dbReference type="ChEBI" id="CHEBI:18420"/>
    </cofactor>
</comment>
<dbReference type="Pfam" id="PF00293">
    <property type="entry name" value="NUDIX"/>
    <property type="match status" value="1"/>
</dbReference>
<dbReference type="PANTHER" id="PTHR43046:SF2">
    <property type="entry name" value="8-OXO-DGTP DIPHOSPHATASE-RELATED"/>
    <property type="match status" value="1"/>
</dbReference>
<dbReference type="AlphaFoldDB" id="A0A7X1ZAZ6"/>
<gene>
    <name evidence="4" type="ORF">GHI93_08860</name>
</gene>
<keyword evidence="2" id="KW-0378">Hydrolase</keyword>
<feature type="domain" description="Nudix hydrolase" evidence="3">
    <location>
        <begin position="16"/>
        <end position="146"/>
    </location>
</feature>
<organism evidence="4 5">
    <name type="scientific">Lactococcus hircilactis</name>
    <dbReference type="NCBI Taxonomy" id="1494462"/>
    <lineage>
        <taxon>Bacteria</taxon>
        <taxon>Bacillati</taxon>
        <taxon>Bacillota</taxon>
        <taxon>Bacilli</taxon>
        <taxon>Lactobacillales</taxon>
        <taxon>Streptococcaceae</taxon>
        <taxon>Lactococcus</taxon>
    </lineage>
</organism>
<dbReference type="EMBL" id="WITJ01000011">
    <property type="protein sequence ID" value="MQW40036.1"/>
    <property type="molecule type" value="Genomic_DNA"/>
</dbReference>
<comment type="caution">
    <text evidence="4">The sequence shown here is derived from an EMBL/GenBank/DDBJ whole genome shotgun (WGS) entry which is preliminary data.</text>
</comment>
<dbReference type="PROSITE" id="PS00893">
    <property type="entry name" value="NUDIX_BOX"/>
    <property type="match status" value="1"/>
</dbReference>
<proteinExistence type="predicted"/>
<dbReference type="SUPFAM" id="SSF55811">
    <property type="entry name" value="Nudix"/>
    <property type="match status" value="1"/>
</dbReference>
<evidence type="ECO:0000256" key="2">
    <source>
        <dbReference type="ARBA" id="ARBA00022801"/>
    </source>
</evidence>
<evidence type="ECO:0000313" key="4">
    <source>
        <dbReference type="EMBL" id="MQW40036.1"/>
    </source>
</evidence>
<dbReference type="InterPro" id="IPR015797">
    <property type="entry name" value="NUDIX_hydrolase-like_dom_sf"/>
</dbReference>
<evidence type="ECO:0000256" key="1">
    <source>
        <dbReference type="ARBA" id="ARBA00001946"/>
    </source>
</evidence>
<protein>
    <submittedName>
        <fullName evidence="4">NUDIX domain-containing protein</fullName>
    </submittedName>
</protein>
<evidence type="ECO:0000313" key="5">
    <source>
        <dbReference type="Proteomes" id="UP000439550"/>
    </source>
</evidence>